<evidence type="ECO:0000256" key="2">
    <source>
        <dbReference type="PROSITE-ProRule" id="PRU00169"/>
    </source>
</evidence>
<dbReference type="InterPro" id="IPR011006">
    <property type="entry name" value="CheY-like_superfamily"/>
</dbReference>
<feature type="domain" description="Response regulatory" evidence="3">
    <location>
        <begin position="3"/>
        <end position="119"/>
    </location>
</feature>
<dbReference type="PROSITE" id="PS50110">
    <property type="entry name" value="RESPONSE_REGULATORY"/>
    <property type="match status" value="1"/>
</dbReference>
<dbReference type="InterPro" id="IPR001789">
    <property type="entry name" value="Sig_transdc_resp-reg_receiver"/>
</dbReference>
<gene>
    <name evidence="4" type="ORF">J2I47_04535</name>
</gene>
<evidence type="ECO:0000313" key="5">
    <source>
        <dbReference type="Proteomes" id="UP000664034"/>
    </source>
</evidence>
<keyword evidence="1 2" id="KW-0597">Phosphoprotein</keyword>
<dbReference type="Proteomes" id="UP000664034">
    <property type="component" value="Unassembled WGS sequence"/>
</dbReference>
<evidence type="ECO:0000313" key="4">
    <source>
        <dbReference type="EMBL" id="MBO0935809.1"/>
    </source>
</evidence>
<comment type="caution">
    <text evidence="4">The sequence shown here is derived from an EMBL/GenBank/DDBJ whole genome shotgun (WGS) entry which is preliminary data.</text>
</comment>
<dbReference type="CDD" id="cd17574">
    <property type="entry name" value="REC_OmpR"/>
    <property type="match status" value="1"/>
</dbReference>
<dbReference type="InterPro" id="IPR050595">
    <property type="entry name" value="Bact_response_regulator"/>
</dbReference>
<organism evidence="4 5">
    <name type="scientific">Fibrella rubiginis</name>
    <dbReference type="NCBI Taxonomy" id="2817060"/>
    <lineage>
        <taxon>Bacteria</taxon>
        <taxon>Pseudomonadati</taxon>
        <taxon>Bacteroidota</taxon>
        <taxon>Cytophagia</taxon>
        <taxon>Cytophagales</taxon>
        <taxon>Spirosomataceae</taxon>
        <taxon>Fibrella</taxon>
    </lineage>
</organism>
<keyword evidence="5" id="KW-1185">Reference proteome</keyword>
<proteinExistence type="predicted"/>
<dbReference type="SUPFAM" id="SSF52172">
    <property type="entry name" value="CheY-like"/>
    <property type="match status" value="1"/>
</dbReference>
<dbReference type="EMBL" id="JAFMYV010000002">
    <property type="protein sequence ID" value="MBO0935809.1"/>
    <property type="molecule type" value="Genomic_DNA"/>
</dbReference>
<protein>
    <submittedName>
        <fullName evidence="4">Response regulator</fullName>
    </submittedName>
</protein>
<dbReference type="SMART" id="SM00448">
    <property type="entry name" value="REC"/>
    <property type="match status" value="1"/>
</dbReference>
<reference evidence="4" key="1">
    <citation type="submission" date="2021-03" db="EMBL/GenBank/DDBJ databases">
        <title>Fibrella sp. HMF5335 genome sequencing and assembly.</title>
        <authorList>
            <person name="Kang H."/>
            <person name="Kim H."/>
            <person name="Bae S."/>
            <person name="Joh K."/>
        </authorList>
    </citation>
    <scope>NUCLEOTIDE SEQUENCE</scope>
    <source>
        <strain evidence="4">HMF5335</strain>
    </source>
</reference>
<dbReference type="GO" id="GO:0000160">
    <property type="term" value="P:phosphorelay signal transduction system"/>
    <property type="evidence" value="ECO:0007669"/>
    <property type="project" value="InterPro"/>
</dbReference>
<feature type="modified residue" description="4-aspartylphosphate" evidence="2">
    <location>
        <position position="52"/>
    </location>
</feature>
<dbReference type="RefSeq" id="WP_207363373.1">
    <property type="nucleotide sequence ID" value="NZ_JAFMYV010000002.1"/>
</dbReference>
<evidence type="ECO:0000256" key="1">
    <source>
        <dbReference type="ARBA" id="ARBA00022553"/>
    </source>
</evidence>
<evidence type="ECO:0000259" key="3">
    <source>
        <dbReference type="PROSITE" id="PS50110"/>
    </source>
</evidence>
<dbReference type="PANTHER" id="PTHR44591">
    <property type="entry name" value="STRESS RESPONSE REGULATOR PROTEIN 1"/>
    <property type="match status" value="1"/>
</dbReference>
<dbReference type="PANTHER" id="PTHR44591:SF3">
    <property type="entry name" value="RESPONSE REGULATORY DOMAIN-CONTAINING PROTEIN"/>
    <property type="match status" value="1"/>
</dbReference>
<sequence>MKTILVIEDDEAIGDNTVELLAILGFETALADDGQHGLTAICNKQPDLVFCDVQMPGISGYDVLRTIRADGRFKQLPFYFFSAKTEPADQEKGFAMGATGYLTKPFTEADLLNCICRHLPMPAQACRGADTIAK</sequence>
<dbReference type="Gene3D" id="3.40.50.2300">
    <property type="match status" value="1"/>
</dbReference>
<dbReference type="Pfam" id="PF00072">
    <property type="entry name" value="Response_reg"/>
    <property type="match status" value="1"/>
</dbReference>
<dbReference type="AlphaFoldDB" id="A0A939GBG7"/>
<name>A0A939GBG7_9BACT</name>
<accession>A0A939GBG7</accession>